<keyword evidence="2" id="KW-1133">Transmembrane helix</keyword>
<keyword evidence="2" id="KW-0472">Membrane</keyword>
<keyword evidence="5" id="KW-1185">Reference proteome</keyword>
<evidence type="ECO:0000259" key="3">
    <source>
        <dbReference type="Pfam" id="PF13828"/>
    </source>
</evidence>
<dbReference type="InterPro" id="IPR025241">
    <property type="entry name" value="DUF4190"/>
</dbReference>
<feature type="compositionally biased region" description="Pro residues" evidence="1">
    <location>
        <begin position="71"/>
        <end position="80"/>
    </location>
</feature>
<feature type="compositionally biased region" description="Pro residues" evidence="1">
    <location>
        <begin position="49"/>
        <end position="60"/>
    </location>
</feature>
<evidence type="ECO:0000256" key="1">
    <source>
        <dbReference type="SAM" id="MobiDB-lite"/>
    </source>
</evidence>
<comment type="caution">
    <text evidence="4">The sequence shown here is derived from an EMBL/GenBank/DDBJ whole genome shotgun (WGS) entry which is preliminary data.</text>
</comment>
<feature type="transmembrane region" description="Helical" evidence="2">
    <location>
        <begin position="179"/>
        <end position="203"/>
    </location>
</feature>
<dbReference type="PATRIC" id="fig|29311.18.peg.4377"/>
<dbReference type="EMBL" id="LDPR01000004">
    <property type="protein sequence ID" value="KLO37727.1"/>
    <property type="molecule type" value="Genomic_DNA"/>
</dbReference>
<evidence type="ECO:0000313" key="4">
    <source>
        <dbReference type="EMBL" id="KLO37727.1"/>
    </source>
</evidence>
<feature type="transmembrane region" description="Helical" evidence="2">
    <location>
        <begin position="143"/>
        <end position="167"/>
    </location>
</feature>
<dbReference type="Pfam" id="PF13828">
    <property type="entry name" value="DUF4190"/>
    <property type="match status" value="1"/>
</dbReference>
<sequence length="206" mass="20993">MTAPGGAFGESAHDDEANPPTGTGTPGQPVWGAPWNPPAPSHAADYPPAAYPPPNVPPGYPQDLPADYPEPMAPAPPGYGQPPGYGGPSYPPPQFGAPAGGHGPPWHPGEYPGTYPGDYYPPDYLGGYGATRPGMNAMAIASLISSFTGLVCCIGSMVAIVLGTIALDQIKRTRQEGYGLAVAGIVIGIATLLVSLIVAVFALHSH</sequence>
<evidence type="ECO:0000313" key="5">
    <source>
        <dbReference type="Proteomes" id="UP000036334"/>
    </source>
</evidence>
<organism evidence="4 5">
    <name type="scientific">Mycobacterium haemophilum</name>
    <dbReference type="NCBI Taxonomy" id="29311"/>
    <lineage>
        <taxon>Bacteria</taxon>
        <taxon>Bacillati</taxon>
        <taxon>Actinomycetota</taxon>
        <taxon>Actinomycetes</taxon>
        <taxon>Mycobacteriales</taxon>
        <taxon>Mycobacteriaceae</taxon>
        <taxon>Mycobacterium</taxon>
    </lineage>
</organism>
<proteinExistence type="predicted"/>
<protein>
    <recommendedName>
        <fullName evidence="3">DUF4190 domain-containing protein</fullName>
    </recommendedName>
</protein>
<dbReference type="STRING" id="1202450.B586_07755"/>
<name>A0A0I9UMB8_9MYCO</name>
<gene>
    <name evidence="4" type="ORF">ABH38_07105</name>
</gene>
<feature type="domain" description="DUF4190" evidence="3">
    <location>
        <begin position="138"/>
        <end position="197"/>
    </location>
</feature>
<keyword evidence="2" id="KW-0812">Transmembrane</keyword>
<accession>A0A0I9UMB8</accession>
<dbReference type="AlphaFoldDB" id="A0A0I9UMB8"/>
<dbReference type="Proteomes" id="UP000036334">
    <property type="component" value="Unassembled WGS sequence"/>
</dbReference>
<reference evidence="4 5" key="1">
    <citation type="submission" date="2015-05" db="EMBL/GenBank/DDBJ databases">
        <title>Genome sequence of Mycobacterium haemophilum.</title>
        <authorList>
            <person name="Greninger A.L."/>
            <person name="Cunningham G."/>
            <person name="Miller S."/>
        </authorList>
    </citation>
    <scope>NUCLEOTIDE SEQUENCE [LARGE SCALE GENOMIC DNA]</scope>
    <source>
        <strain evidence="5">UC1</strain>
    </source>
</reference>
<dbReference type="RefSeq" id="WP_047314934.1">
    <property type="nucleotide sequence ID" value="NZ_LDPQ01000009.1"/>
</dbReference>
<evidence type="ECO:0000256" key="2">
    <source>
        <dbReference type="SAM" id="Phobius"/>
    </source>
</evidence>
<feature type="region of interest" description="Disordered" evidence="1">
    <location>
        <begin position="1"/>
        <end position="105"/>
    </location>
</feature>